<comment type="caution">
    <text evidence="13">The sequence shown here is derived from an EMBL/GenBank/DDBJ whole genome shotgun (WGS) entry which is preliminary data.</text>
</comment>
<dbReference type="AlphaFoldDB" id="A0A952KHD0"/>
<evidence type="ECO:0000256" key="12">
    <source>
        <dbReference type="RuleBase" id="RU363101"/>
    </source>
</evidence>
<keyword evidence="8 12" id="KW-0812">Transmembrane</keyword>
<feature type="transmembrane region" description="Helical" evidence="12">
    <location>
        <begin position="12"/>
        <end position="34"/>
    </location>
</feature>
<sequence length="56" mass="6172">MTEFLAMGGYALYVWTAYGAAVVVLVGLTVATLARRRSSRRSLEALEQLRGRGRRA</sequence>
<evidence type="ECO:0000256" key="2">
    <source>
        <dbReference type="ARBA" id="ARBA00004377"/>
    </source>
</evidence>
<protein>
    <recommendedName>
        <fullName evidence="4 12">Heme exporter protein D</fullName>
    </recommendedName>
</protein>
<evidence type="ECO:0000256" key="6">
    <source>
        <dbReference type="ARBA" id="ARBA00022475"/>
    </source>
</evidence>
<comment type="subcellular location">
    <subcellularLocation>
        <location evidence="2 12">Cell inner membrane</location>
        <topology evidence="2 12">Single-pass membrane protein</topology>
    </subcellularLocation>
</comment>
<evidence type="ECO:0000256" key="5">
    <source>
        <dbReference type="ARBA" id="ARBA00022448"/>
    </source>
</evidence>
<keyword evidence="11 12" id="KW-0472">Membrane</keyword>
<dbReference type="Proteomes" id="UP000700706">
    <property type="component" value="Unassembled WGS sequence"/>
</dbReference>
<reference evidence="13" key="1">
    <citation type="submission" date="2020-06" db="EMBL/GenBank/DDBJ databases">
        <title>Stable isotope informed genome-resolved metagenomics uncovers potential trophic interactions in rhizosphere soil.</title>
        <authorList>
            <person name="Starr E.P."/>
            <person name="Shi S."/>
            <person name="Blazewicz S.J."/>
            <person name="Koch B.J."/>
            <person name="Probst A.J."/>
            <person name="Hungate B.A."/>
            <person name="Pett-Ridge J."/>
            <person name="Firestone M.K."/>
            <person name="Banfield J.F."/>
        </authorList>
    </citation>
    <scope>NUCLEOTIDE SEQUENCE</scope>
    <source>
        <strain evidence="13">YM_69_17</strain>
    </source>
</reference>
<comment type="function">
    <text evidence="1 12">Required for the export of heme to the periplasm for the biogenesis of c-type cytochromes.</text>
</comment>
<dbReference type="InterPro" id="IPR052075">
    <property type="entry name" value="Heme_exporter_D"/>
</dbReference>
<dbReference type="NCBIfam" id="TIGR03141">
    <property type="entry name" value="cytochro_ccmD"/>
    <property type="match status" value="1"/>
</dbReference>
<evidence type="ECO:0000313" key="14">
    <source>
        <dbReference type="Proteomes" id="UP000700706"/>
    </source>
</evidence>
<dbReference type="PANTHER" id="PTHR37531">
    <property type="entry name" value="HEME EXPORTER PROTEIN D"/>
    <property type="match status" value="1"/>
</dbReference>
<keyword evidence="5 12" id="KW-0813">Transport</keyword>
<name>A0A952KHD0_9PROT</name>
<evidence type="ECO:0000256" key="7">
    <source>
        <dbReference type="ARBA" id="ARBA00022519"/>
    </source>
</evidence>
<keyword evidence="9 12" id="KW-0201">Cytochrome c-type biogenesis</keyword>
<organism evidence="13 14">
    <name type="scientific">Inquilinus limosus</name>
    <dbReference type="NCBI Taxonomy" id="171674"/>
    <lineage>
        <taxon>Bacteria</taxon>
        <taxon>Pseudomonadati</taxon>
        <taxon>Pseudomonadota</taxon>
        <taxon>Alphaproteobacteria</taxon>
        <taxon>Rhodospirillales</taxon>
        <taxon>Rhodospirillaceae</taxon>
        <taxon>Inquilinus</taxon>
    </lineage>
</organism>
<dbReference type="GO" id="GO:0005886">
    <property type="term" value="C:plasma membrane"/>
    <property type="evidence" value="ECO:0007669"/>
    <property type="project" value="UniProtKB-SubCell"/>
</dbReference>
<gene>
    <name evidence="13" type="primary">ccmD</name>
    <name evidence="13" type="ORF">JF625_10830</name>
</gene>
<accession>A0A952KHD0</accession>
<evidence type="ECO:0000256" key="10">
    <source>
        <dbReference type="ARBA" id="ARBA00022989"/>
    </source>
</evidence>
<dbReference type="EMBL" id="JAEKLZ010000179">
    <property type="protein sequence ID" value="MBW8725631.1"/>
    <property type="molecule type" value="Genomic_DNA"/>
</dbReference>
<evidence type="ECO:0000256" key="8">
    <source>
        <dbReference type="ARBA" id="ARBA00022692"/>
    </source>
</evidence>
<evidence type="ECO:0000256" key="11">
    <source>
        <dbReference type="ARBA" id="ARBA00023136"/>
    </source>
</evidence>
<dbReference type="PANTHER" id="PTHR37531:SF1">
    <property type="entry name" value="HEME EXPORTER PROTEIN D"/>
    <property type="match status" value="1"/>
</dbReference>
<dbReference type="GO" id="GO:0017004">
    <property type="term" value="P:cytochrome complex assembly"/>
    <property type="evidence" value="ECO:0007669"/>
    <property type="project" value="UniProtKB-KW"/>
</dbReference>
<evidence type="ECO:0000313" key="13">
    <source>
        <dbReference type="EMBL" id="MBW8725631.1"/>
    </source>
</evidence>
<keyword evidence="6 12" id="KW-1003">Cell membrane</keyword>
<evidence type="ECO:0000256" key="1">
    <source>
        <dbReference type="ARBA" id="ARBA00002442"/>
    </source>
</evidence>
<dbReference type="Pfam" id="PF04995">
    <property type="entry name" value="CcmD"/>
    <property type="match status" value="1"/>
</dbReference>
<proteinExistence type="inferred from homology"/>
<dbReference type="GO" id="GO:1903607">
    <property type="term" value="P:cytochrome c biosynthetic process"/>
    <property type="evidence" value="ECO:0007669"/>
    <property type="project" value="TreeGrafter"/>
</dbReference>
<evidence type="ECO:0000256" key="9">
    <source>
        <dbReference type="ARBA" id="ARBA00022748"/>
    </source>
</evidence>
<evidence type="ECO:0000256" key="4">
    <source>
        <dbReference type="ARBA" id="ARBA00016461"/>
    </source>
</evidence>
<keyword evidence="7 12" id="KW-0997">Cell inner membrane</keyword>
<keyword evidence="10 12" id="KW-1133">Transmembrane helix</keyword>
<comment type="similarity">
    <text evidence="3 12">Belongs to the CcmD/CycX/HelD family.</text>
</comment>
<dbReference type="GO" id="GO:0015886">
    <property type="term" value="P:heme transport"/>
    <property type="evidence" value="ECO:0007669"/>
    <property type="project" value="InterPro"/>
</dbReference>
<dbReference type="InterPro" id="IPR007078">
    <property type="entry name" value="Haem_export_protD_CcmD"/>
</dbReference>
<evidence type="ECO:0000256" key="3">
    <source>
        <dbReference type="ARBA" id="ARBA00008741"/>
    </source>
</evidence>